<name>A0A4S8MEY7_DENBC</name>
<evidence type="ECO:0000256" key="2">
    <source>
        <dbReference type="ARBA" id="ARBA00022692"/>
    </source>
</evidence>
<comment type="subcellular location">
    <subcellularLocation>
        <location evidence="1">Membrane</location>
        <topology evidence="1">Multi-pass membrane protein</topology>
    </subcellularLocation>
</comment>
<feature type="repeat" description="Solcar" evidence="5">
    <location>
        <begin position="224"/>
        <end position="343"/>
    </location>
</feature>
<feature type="signal peptide" evidence="9">
    <location>
        <begin position="1"/>
        <end position="21"/>
    </location>
</feature>
<accession>A0A4S8MEY7</accession>
<dbReference type="GO" id="GO:0005739">
    <property type="term" value="C:mitochondrion"/>
    <property type="evidence" value="ECO:0007669"/>
    <property type="project" value="InterPro"/>
</dbReference>
<dbReference type="GO" id="GO:0015658">
    <property type="term" value="F:branched-chain amino acid transmembrane transporter activity"/>
    <property type="evidence" value="ECO:0007669"/>
    <property type="project" value="InterPro"/>
</dbReference>
<evidence type="ECO:0000256" key="6">
    <source>
        <dbReference type="RuleBase" id="RU000488"/>
    </source>
</evidence>
<keyword evidence="9" id="KW-0732">Signal</keyword>
<feature type="transmembrane region" description="Helical" evidence="8">
    <location>
        <begin position="123"/>
        <end position="144"/>
    </location>
</feature>
<evidence type="ECO:0000256" key="4">
    <source>
        <dbReference type="ARBA" id="ARBA00023136"/>
    </source>
</evidence>
<keyword evidence="3 8" id="KW-1133">Transmembrane helix</keyword>
<evidence type="ECO:0000256" key="3">
    <source>
        <dbReference type="ARBA" id="ARBA00022989"/>
    </source>
</evidence>
<dbReference type="Gene3D" id="1.50.40.10">
    <property type="entry name" value="Mitochondrial carrier domain"/>
    <property type="match status" value="1"/>
</dbReference>
<feature type="transmembrane region" description="Helical" evidence="8">
    <location>
        <begin position="183"/>
        <end position="201"/>
    </location>
</feature>
<evidence type="ECO:0000313" key="11">
    <source>
        <dbReference type="Proteomes" id="UP000297245"/>
    </source>
</evidence>
<keyword evidence="11" id="KW-1185">Reference proteome</keyword>
<evidence type="ECO:0000256" key="8">
    <source>
        <dbReference type="SAM" id="Phobius"/>
    </source>
</evidence>
<protein>
    <submittedName>
        <fullName evidence="10">Mitochondrial carrier</fullName>
    </submittedName>
</protein>
<keyword evidence="2 5" id="KW-0812">Transmembrane</keyword>
<dbReference type="SUPFAM" id="SSF103506">
    <property type="entry name" value="Mitochondrial carrier"/>
    <property type="match status" value="1"/>
</dbReference>
<dbReference type="EMBL" id="ML179095">
    <property type="protein sequence ID" value="THV01011.1"/>
    <property type="molecule type" value="Genomic_DNA"/>
</dbReference>
<dbReference type="AlphaFoldDB" id="A0A4S8MEY7"/>
<reference evidence="10 11" key="1">
    <citation type="journal article" date="2019" name="Nat. Ecol. Evol.">
        <title>Megaphylogeny resolves global patterns of mushroom evolution.</title>
        <authorList>
            <person name="Varga T."/>
            <person name="Krizsan K."/>
            <person name="Foldi C."/>
            <person name="Dima B."/>
            <person name="Sanchez-Garcia M."/>
            <person name="Sanchez-Ramirez S."/>
            <person name="Szollosi G.J."/>
            <person name="Szarkandi J.G."/>
            <person name="Papp V."/>
            <person name="Albert L."/>
            <person name="Andreopoulos W."/>
            <person name="Angelini C."/>
            <person name="Antonin V."/>
            <person name="Barry K.W."/>
            <person name="Bougher N.L."/>
            <person name="Buchanan P."/>
            <person name="Buyck B."/>
            <person name="Bense V."/>
            <person name="Catcheside P."/>
            <person name="Chovatia M."/>
            <person name="Cooper J."/>
            <person name="Damon W."/>
            <person name="Desjardin D."/>
            <person name="Finy P."/>
            <person name="Geml J."/>
            <person name="Haridas S."/>
            <person name="Hughes K."/>
            <person name="Justo A."/>
            <person name="Karasinski D."/>
            <person name="Kautmanova I."/>
            <person name="Kiss B."/>
            <person name="Kocsube S."/>
            <person name="Kotiranta H."/>
            <person name="LaButti K.M."/>
            <person name="Lechner B.E."/>
            <person name="Liimatainen K."/>
            <person name="Lipzen A."/>
            <person name="Lukacs Z."/>
            <person name="Mihaltcheva S."/>
            <person name="Morgado L.N."/>
            <person name="Niskanen T."/>
            <person name="Noordeloos M.E."/>
            <person name="Ohm R.A."/>
            <person name="Ortiz-Santana B."/>
            <person name="Ovrebo C."/>
            <person name="Racz N."/>
            <person name="Riley R."/>
            <person name="Savchenko A."/>
            <person name="Shiryaev A."/>
            <person name="Soop K."/>
            <person name="Spirin V."/>
            <person name="Szebenyi C."/>
            <person name="Tomsovsky M."/>
            <person name="Tulloss R.E."/>
            <person name="Uehling J."/>
            <person name="Grigoriev I.V."/>
            <person name="Vagvolgyi C."/>
            <person name="Papp T."/>
            <person name="Martin F.M."/>
            <person name="Miettinen O."/>
            <person name="Hibbett D.S."/>
            <person name="Nagy L.G."/>
        </authorList>
    </citation>
    <scope>NUCLEOTIDE SEQUENCE [LARGE SCALE GENOMIC DNA]</scope>
    <source>
        <strain evidence="10 11">CBS 962.96</strain>
    </source>
</reference>
<dbReference type="PANTHER" id="PTHR46314">
    <property type="entry name" value="SOLUTE CARRIER FAMILY 25 MEMBER 44"/>
    <property type="match status" value="1"/>
</dbReference>
<dbReference type="Proteomes" id="UP000297245">
    <property type="component" value="Unassembled WGS sequence"/>
</dbReference>
<evidence type="ECO:0000256" key="7">
    <source>
        <dbReference type="SAM" id="MobiDB-lite"/>
    </source>
</evidence>
<feature type="compositionally biased region" description="Low complexity" evidence="7">
    <location>
        <begin position="37"/>
        <end position="50"/>
    </location>
</feature>
<dbReference type="PANTHER" id="PTHR46314:SF2">
    <property type="entry name" value="SOLUTE CARRIER FAMILY 25 MEMBER 44"/>
    <property type="match status" value="1"/>
</dbReference>
<keyword evidence="6" id="KW-0813">Transport</keyword>
<dbReference type="InterPro" id="IPR023395">
    <property type="entry name" value="MCP_dom_sf"/>
</dbReference>
<proteinExistence type="inferred from homology"/>
<evidence type="ECO:0000256" key="5">
    <source>
        <dbReference type="PROSITE-ProRule" id="PRU00282"/>
    </source>
</evidence>
<sequence length="346" mass="39457">MFLSLPYLAVTSLMYAPFTTTMVRYRANYAPKNPPQTSNRNSGSTTGNNTEVQTGDDVGSVIEVNGYFAMMNRINKIEGLSGFLKGFVPSILYGFFAIIRGVLLRYLIGSGLEEGSNEFRFNSWYWTINHFVWGVIVLPFDIIINRAICTPYLLSFTQSPSIALSVLLSPSERKRPWKLYRSDLLTTVMISFSLFLLVRWLNIDGTMSSDSSGEEDKEMRVFQMNRLHLYAASIILRNLTRIPLDVVSTRLMLQRYRDGSTQSSLPEGEEPNASQLGLRKYSAYAKVIGVRSQSNPYTSLYDCIIKMKREEGWKVFYRGFWLSVLSSFSWIFIVTVFSSWRSPSSD</sequence>
<keyword evidence="4 5" id="KW-0472">Membrane</keyword>
<evidence type="ECO:0000313" key="10">
    <source>
        <dbReference type="EMBL" id="THV01011.1"/>
    </source>
</evidence>
<feature type="transmembrane region" description="Helical" evidence="8">
    <location>
        <begin position="80"/>
        <end position="103"/>
    </location>
</feature>
<organism evidence="10 11">
    <name type="scientific">Dendrothele bispora (strain CBS 962.96)</name>
    <dbReference type="NCBI Taxonomy" id="1314807"/>
    <lineage>
        <taxon>Eukaryota</taxon>
        <taxon>Fungi</taxon>
        <taxon>Dikarya</taxon>
        <taxon>Basidiomycota</taxon>
        <taxon>Agaricomycotina</taxon>
        <taxon>Agaricomycetes</taxon>
        <taxon>Agaricomycetidae</taxon>
        <taxon>Agaricales</taxon>
        <taxon>Agaricales incertae sedis</taxon>
        <taxon>Dendrothele</taxon>
    </lineage>
</organism>
<dbReference type="GO" id="GO:0016020">
    <property type="term" value="C:membrane"/>
    <property type="evidence" value="ECO:0007669"/>
    <property type="project" value="UniProtKB-SubCell"/>
</dbReference>
<dbReference type="InterPro" id="IPR042164">
    <property type="entry name" value="SLC25A44"/>
</dbReference>
<dbReference type="InterPro" id="IPR018108">
    <property type="entry name" value="MCP_transmembrane"/>
</dbReference>
<comment type="similarity">
    <text evidence="6">Belongs to the mitochondrial carrier (TC 2.A.29) family.</text>
</comment>
<feature type="chain" id="PRO_5020366728" evidence="9">
    <location>
        <begin position="22"/>
        <end position="346"/>
    </location>
</feature>
<evidence type="ECO:0000256" key="9">
    <source>
        <dbReference type="SAM" id="SignalP"/>
    </source>
</evidence>
<dbReference type="PROSITE" id="PS50920">
    <property type="entry name" value="SOLCAR"/>
    <property type="match status" value="1"/>
</dbReference>
<dbReference type="GO" id="GO:0009083">
    <property type="term" value="P:branched-chain amino acid catabolic process"/>
    <property type="evidence" value="ECO:0007669"/>
    <property type="project" value="InterPro"/>
</dbReference>
<gene>
    <name evidence="10" type="ORF">K435DRAFT_656135</name>
</gene>
<dbReference type="Pfam" id="PF00153">
    <property type="entry name" value="Mito_carr"/>
    <property type="match status" value="1"/>
</dbReference>
<evidence type="ECO:0000256" key="1">
    <source>
        <dbReference type="ARBA" id="ARBA00004141"/>
    </source>
</evidence>
<dbReference type="OrthoDB" id="2954405at2759"/>
<feature type="region of interest" description="Disordered" evidence="7">
    <location>
        <begin position="29"/>
        <end position="55"/>
    </location>
</feature>
<feature type="transmembrane region" description="Helical" evidence="8">
    <location>
        <begin position="315"/>
        <end position="340"/>
    </location>
</feature>